<organism evidence="7 8">
    <name type="scientific">Bacillus spongiae</name>
    <dbReference type="NCBI Taxonomy" id="2683610"/>
    <lineage>
        <taxon>Bacteria</taxon>
        <taxon>Bacillati</taxon>
        <taxon>Bacillota</taxon>
        <taxon>Bacilli</taxon>
        <taxon>Bacillales</taxon>
        <taxon>Bacillaceae</taxon>
        <taxon>Bacillus</taxon>
    </lineage>
</organism>
<sequence length="271" mass="30475">MLSFITELGERVKNSEVSGFAAQLAYFFLLSLFPLLIFLVTLLSYLPYTTEDILQVIEDFAPSETLILIRSTLNEVMEKGNTGLLSFGIIATIWSASRGLHAVIKSLNRAYEVEEERPFLMQIVVSMLLTLALIFVFFLVLLLPVFGEQIGFYISAELGFSRFFSIVWESVRWALTPFVLFVIFVVIYFLGPNKKIRCTSAFPGAIFASIGWVIVSYGFSYYVRIFANYSATYGSIGGVIVLMVWLYLSGIIILIGGEINALYQIRKGENC</sequence>
<feature type="transmembrane region" description="Helical" evidence="6">
    <location>
        <begin position="174"/>
        <end position="190"/>
    </location>
</feature>
<evidence type="ECO:0000256" key="2">
    <source>
        <dbReference type="ARBA" id="ARBA00022475"/>
    </source>
</evidence>
<dbReference type="PIRSF" id="PIRSF035875">
    <property type="entry name" value="RNase_BN"/>
    <property type="match status" value="1"/>
</dbReference>
<evidence type="ECO:0000313" key="7">
    <source>
        <dbReference type="EMBL" id="MEI5908588.1"/>
    </source>
</evidence>
<accession>A0ABU8HHP9</accession>
<keyword evidence="5 6" id="KW-0472">Membrane</keyword>
<keyword evidence="3 6" id="KW-0812">Transmembrane</keyword>
<evidence type="ECO:0000313" key="8">
    <source>
        <dbReference type="Proteomes" id="UP001312865"/>
    </source>
</evidence>
<dbReference type="NCBIfam" id="TIGR00765">
    <property type="entry name" value="yihY_not_rbn"/>
    <property type="match status" value="1"/>
</dbReference>
<feature type="transmembrane region" description="Helical" evidence="6">
    <location>
        <begin position="84"/>
        <end position="104"/>
    </location>
</feature>
<dbReference type="Pfam" id="PF03631">
    <property type="entry name" value="Virul_fac_BrkB"/>
    <property type="match status" value="1"/>
</dbReference>
<dbReference type="PANTHER" id="PTHR30213">
    <property type="entry name" value="INNER MEMBRANE PROTEIN YHJD"/>
    <property type="match status" value="1"/>
</dbReference>
<dbReference type="PANTHER" id="PTHR30213:SF0">
    <property type="entry name" value="UPF0761 MEMBRANE PROTEIN YIHY"/>
    <property type="match status" value="1"/>
</dbReference>
<gene>
    <name evidence="7" type="ORF">WAK64_16190</name>
</gene>
<reference evidence="7 8" key="1">
    <citation type="journal article" date="2018" name="J. Microbiol.">
        <title>Bacillus spongiae sp. nov., isolated from sponge of Jeju Island.</title>
        <authorList>
            <person name="Lee G.E."/>
            <person name="Im W.T."/>
            <person name="Park J.S."/>
        </authorList>
    </citation>
    <scope>NUCLEOTIDE SEQUENCE [LARGE SCALE GENOMIC DNA]</scope>
    <source>
        <strain evidence="7 8">135PIL107-10</strain>
    </source>
</reference>
<name>A0ABU8HHP9_9BACI</name>
<evidence type="ECO:0000256" key="1">
    <source>
        <dbReference type="ARBA" id="ARBA00004651"/>
    </source>
</evidence>
<feature type="transmembrane region" description="Helical" evidence="6">
    <location>
        <begin position="20"/>
        <end position="46"/>
    </location>
</feature>
<feature type="transmembrane region" description="Helical" evidence="6">
    <location>
        <begin position="202"/>
        <end position="223"/>
    </location>
</feature>
<protein>
    <submittedName>
        <fullName evidence="7">YihY/virulence factor BrkB family protein</fullName>
    </submittedName>
</protein>
<dbReference type="InterPro" id="IPR017039">
    <property type="entry name" value="Virul_fac_BrkB"/>
</dbReference>
<dbReference type="EMBL" id="JBBAXC010000014">
    <property type="protein sequence ID" value="MEI5908588.1"/>
    <property type="molecule type" value="Genomic_DNA"/>
</dbReference>
<comment type="caution">
    <text evidence="7">The sequence shown here is derived from an EMBL/GenBank/DDBJ whole genome shotgun (WGS) entry which is preliminary data.</text>
</comment>
<evidence type="ECO:0000256" key="4">
    <source>
        <dbReference type="ARBA" id="ARBA00022989"/>
    </source>
</evidence>
<proteinExistence type="predicted"/>
<dbReference type="RefSeq" id="WP_336588036.1">
    <property type="nucleotide sequence ID" value="NZ_JBBAXC010000014.1"/>
</dbReference>
<feature type="transmembrane region" description="Helical" evidence="6">
    <location>
        <begin position="235"/>
        <end position="257"/>
    </location>
</feature>
<evidence type="ECO:0000256" key="3">
    <source>
        <dbReference type="ARBA" id="ARBA00022692"/>
    </source>
</evidence>
<feature type="transmembrane region" description="Helical" evidence="6">
    <location>
        <begin position="119"/>
        <end position="143"/>
    </location>
</feature>
<keyword evidence="4 6" id="KW-1133">Transmembrane helix</keyword>
<keyword evidence="8" id="KW-1185">Reference proteome</keyword>
<dbReference type="Proteomes" id="UP001312865">
    <property type="component" value="Unassembled WGS sequence"/>
</dbReference>
<evidence type="ECO:0000256" key="6">
    <source>
        <dbReference type="SAM" id="Phobius"/>
    </source>
</evidence>
<keyword evidence="2" id="KW-1003">Cell membrane</keyword>
<comment type="subcellular location">
    <subcellularLocation>
        <location evidence="1">Cell membrane</location>
        <topology evidence="1">Multi-pass membrane protein</topology>
    </subcellularLocation>
</comment>
<evidence type="ECO:0000256" key="5">
    <source>
        <dbReference type="ARBA" id="ARBA00023136"/>
    </source>
</evidence>